<dbReference type="EMBL" id="CP044222">
    <property type="protein sequence ID" value="QEW08279.1"/>
    <property type="molecule type" value="Genomic_DNA"/>
</dbReference>
<dbReference type="KEGG" id="nik:F5I99_18270"/>
<evidence type="ECO:0000256" key="1">
    <source>
        <dbReference type="SAM" id="Phobius"/>
    </source>
</evidence>
<protein>
    <submittedName>
        <fullName evidence="2">Uncharacterized protein</fullName>
    </submittedName>
</protein>
<evidence type="ECO:0000313" key="3">
    <source>
        <dbReference type="Proteomes" id="UP000325606"/>
    </source>
</evidence>
<reference evidence="2 3" key="1">
    <citation type="submission" date="2019-09" db="EMBL/GenBank/DDBJ databases">
        <title>Nitrincola iocasae sp. nov., a bacterium isolated from the sediment collected at a cold seep field in South China Sea.</title>
        <authorList>
            <person name="Zhang H."/>
            <person name="Wang H."/>
            <person name="Li C."/>
        </authorList>
    </citation>
    <scope>NUCLEOTIDE SEQUENCE [LARGE SCALE GENOMIC DNA]</scope>
    <source>
        <strain evidence="2 3">KXZD1103</strain>
    </source>
</reference>
<feature type="transmembrane region" description="Helical" evidence="1">
    <location>
        <begin position="61"/>
        <end position="82"/>
    </location>
</feature>
<evidence type="ECO:0000313" key="2">
    <source>
        <dbReference type="EMBL" id="QEW08279.1"/>
    </source>
</evidence>
<sequence length="86" mass="9771">MLRIGLLLLVLPALLLMGMFFVEQMHISDCAQAGGYWNYLQGQCDLQQQHPFIPLMVRRPLLVNGGMLLSCLGLLLTIAGLYRRRR</sequence>
<keyword evidence="1" id="KW-0472">Membrane</keyword>
<dbReference type="AlphaFoldDB" id="A0A5J6LI63"/>
<name>A0A5J6LI63_9GAMM</name>
<proteinExistence type="predicted"/>
<keyword evidence="3" id="KW-1185">Reference proteome</keyword>
<dbReference type="Proteomes" id="UP000325606">
    <property type="component" value="Chromosome"/>
</dbReference>
<accession>A0A5J6LI63</accession>
<gene>
    <name evidence="2" type="ORF">F5I99_18270</name>
</gene>
<keyword evidence="1" id="KW-1133">Transmembrane helix</keyword>
<organism evidence="2 3">
    <name type="scientific">Nitrincola iocasae</name>
    <dbReference type="NCBI Taxonomy" id="2614693"/>
    <lineage>
        <taxon>Bacteria</taxon>
        <taxon>Pseudomonadati</taxon>
        <taxon>Pseudomonadota</taxon>
        <taxon>Gammaproteobacteria</taxon>
        <taxon>Oceanospirillales</taxon>
        <taxon>Oceanospirillaceae</taxon>
        <taxon>Nitrincola</taxon>
    </lineage>
</organism>
<keyword evidence="1" id="KW-0812">Transmembrane</keyword>
<dbReference type="RefSeq" id="WP_151058541.1">
    <property type="nucleotide sequence ID" value="NZ_CP044222.1"/>
</dbReference>